<reference evidence="2" key="1">
    <citation type="submission" date="2020-01" db="EMBL/GenBank/DDBJ databases">
        <authorList>
            <person name="Rat A."/>
        </authorList>
    </citation>
    <scope>NUCLEOTIDE SEQUENCE</scope>
    <source>
        <strain evidence="2">LMG 28251</strain>
    </source>
</reference>
<dbReference type="Gene3D" id="3.30.1330.30">
    <property type="match status" value="1"/>
</dbReference>
<dbReference type="InterPro" id="IPR035931">
    <property type="entry name" value="YlxR-like_sf"/>
</dbReference>
<gene>
    <name evidence="2" type="ORF">GXW79_19400</name>
</gene>
<dbReference type="Gene3D" id="3.30.1230.10">
    <property type="entry name" value="YlxR-like"/>
    <property type="match status" value="1"/>
</dbReference>
<feature type="domain" description="YlxR" evidence="1">
    <location>
        <begin position="13"/>
        <end position="82"/>
    </location>
</feature>
<keyword evidence="3" id="KW-1185">Reference proteome</keyword>
<reference evidence="2" key="2">
    <citation type="journal article" date="2021" name="Syst. Appl. Microbiol.">
        <title>Roseomonas hellenica sp. nov., isolated from roots of wild-growing Alkanna tinctoria.</title>
        <authorList>
            <person name="Rat A."/>
            <person name="Naranjo H.D."/>
            <person name="Lebbe L."/>
            <person name="Cnockaert M."/>
            <person name="Krigas N."/>
            <person name="Grigoriadou K."/>
            <person name="Maloupa E."/>
            <person name="Willems A."/>
        </authorList>
    </citation>
    <scope>NUCLEOTIDE SEQUENCE</scope>
    <source>
        <strain evidence="2">LMG 28251</strain>
    </source>
</reference>
<evidence type="ECO:0000313" key="3">
    <source>
        <dbReference type="Proteomes" id="UP001196068"/>
    </source>
</evidence>
<evidence type="ECO:0000313" key="2">
    <source>
        <dbReference type="EMBL" id="MBR0657251.1"/>
    </source>
</evidence>
<dbReference type="PANTHER" id="PTHR34215:SF1">
    <property type="entry name" value="YLXR DOMAIN-CONTAINING PROTEIN"/>
    <property type="match status" value="1"/>
</dbReference>
<dbReference type="InterPro" id="IPR029064">
    <property type="entry name" value="Ribosomal_eL30-like_sf"/>
</dbReference>
<dbReference type="Proteomes" id="UP001196068">
    <property type="component" value="Unassembled WGS sequence"/>
</dbReference>
<name>A0AAF1KN77_9PROT</name>
<dbReference type="Pfam" id="PF04296">
    <property type="entry name" value="YlxR"/>
    <property type="match status" value="1"/>
</dbReference>
<dbReference type="AlphaFoldDB" id="A0AAF1KN77"/>
<evidence type="ECO:0000259" key="1">
    <source>
        <dbReference type="Pfam" id="PF04296"/>
    </source>
</evidence>
<sequence length="194" mass="20932">MEPEDEPERGPLRRCIVTRESAARETMLRFVVAPDRTLVFDLAAKLPGRGLWLSARADVLERALTRGGFIKAARGPIHISPDLRLQIVDGLKGRIRDHLGFARRAGQAVTGFQAVREWLQAGRAALLVEAAGGSASERERLLGRRDVPVVTPLVAEELGGIFGRAHAVHVALAPGALAGRVEQDALRLAGFVTT</sequence>
<comment type="caution">
    <text evidence="2">The sequence shown here is derived from an EMBL/GenBank/DDBJ whole genome shotgun (WGS) entry which is preliminary data.</text>
</comment>
<organism evidence="2 3">
    <name type="scientific">Plastoroseomonas arctica</name>
    <dbReference type="NCBI Taxonomy" id="1509237"/>
    <lineage>
        <taxon>Bacteria</taxon>
        <taxon>Pseudomonadati</taxon>
        <taxon>Pseudomonadota</taxon>
        <taxon>Alphaproteobacteria</taxon>
        <taxon>Acetobacterales</taxon>
        <taxon>Acetobacteraceae</taxon>
        <taxon>Plastoroseomonas</taxon>
    </lineage>
</organism>
<dbReference type="InterPro" id="IPR007393">
    <property type="entry name" value="YlxR_dom"/>
</dbReference>
<dbReference type="SUPFAM" id="SSF55315">
    <property type="entry name" value="L30e-like"/>
    <property type="match status" value="1"/>
</dbReference>
<protein>
    <submittedName>
        <fullName evidence="2">DUF448 domain-containing protein</fullName>
    </submittedName>
</protein>
<dbReference type="PANTHER" id="PTHR34215">
    <property type="entry name" value="BLL0784 PROTEIN"/>
    <property type="match status" value="1"/>
</dbReference>
<dbReference type="EMBL" id="JAAEDH010000029">
    <property type="protein sequence ID" value="MBR0657251.1"/>
    <property type="molecule type" value="Genomic_DNA"/>
</dbReference>
<accession>A0AAF1KN77</accession>
<dbReference type="InterPro" id="IPR037465">
    <property type="entry name" value="YlxR"/>
</dbReference>
<proteinExistence type="predicted"/>
<dbReference type="SUPFAM" id="SSF64376">
    <property type="entry name" value="YlxR-like"/>
    <property type="match status" value="1"/>
</dbReference>